<reference evidence="2 3" key="1">
    <citation type="submission" date="2018-06" db="EMBL/GenBank/DDBJ databases">
        <authorList>
            <consortium name="Pathogen Informatics"/>
            <person name="Doyle S."/>
        </authorList>
    </citation>
    <scope>NUCLEOTIDE SEQUENCE [LARGE SCALE GENOMIC DNA]</scope>
    <source>
        <strain evidence="2 3">NCTC10736</strain>
    </source>
</reference>
<dbReference type="EMBL" id="UGYV01000005">
    <property type="protein sequence ID" value="SUJ13552.1"/>
    <property type="molecule type" value="Genomic_DNA"/>
</dbReference>
<name>A0A380C788_9GAMM</name>
<dbReference type="Proteomes" id="UP000255061">
    <property type="component" value="Unassembled WGS sequence"/>
</dbReference>
<dbReference type="AlphaFoldDB" id="A0A380C788"/>
<evidence type="ECO:0000313" key="1">
    <source>
        <dbReference type="EMBL" id="SUI93576.1"/>
    </source>
</evidence>
<organism evidence="2 3">
    <name type="scientific">Shewanella morhuae</name>
    <dbReference type="NCBI Taxonomy" id="365591"/>
    <lineage>
        <taxon>Bacteria</taxon>
        <taxon>Pseudomonadati</taxon>
        <taxon>Pseudomonadota</taxon>
        <taxon>Gammaproteobacteria</taxon>
        <taxon>Alteromonadales</taxon>
        <taxon>Shewanellaceae</taxon>
        <taxon>Shewanella</taxon>
    </lineage>
</organism>
<dbReference type="RefSeq" id="WP_115406993.1">
    <property type="nucleotide sequence ID" value="NZ_UGYV01000001.1"/>
</dbReference>
<evidence type="ECO:0000313" key="3">
    <source>
        <dbReference type="Proteomes" id="UP000255061"/>
    </source>
</evidence>
<evidence type="ECO:0000313" key="2">
    <source>
        <dbReference type="EMBL" id="SUJ13552.1"/>
    </source>
</evidence>
<dbReference type="EMBL" id="UGYV01000001">
    <property type="protein sequence ID" value="SUI93576.1"/>
    <property type="molecule type" value="Genomic_DNA"/>
</dbReference>
<accession>A0A380C788</accession>
<gene>
    <name evidence="1" type="ORF">NCTC10736_03743</name>
    <name evidence="2" type="ORF">NCTC10736_04179</name>
</gene>
<proteinExistence type="predicted"/>
<protein>
    <submittedName>
        <fullName evidence="2">Uncharacterized protein</fullName>
    </submittedName>
</protein>
<sequence length="133" mass="15235">MLDFLVTKLISLMGPIATLSKEKRELKDNALRAISTALQETKVYYRALDSGAERNQDTEAQLVKYWGAAAIPLRHIDEELAMICEQKSEYWLNPNNWSDEEVKEFGIKLQDVTVAYRQLAMPSIAKAKRFRNA</sequence>